<sequence>MDDLYYPEPSTTVKILNIILLSDVPHADVYLLLAAIFLSLLALAQKLNVFTRPPPVPLKVLPRRPALQVLFKPDDAVSSSSGGSPAVGASAASLVGNIIDDTVSLFSDDEVSSWGDSLRPPSGVTGANAGGSSWRRDGTSSTAFSARSAQSKHTQQTATTHHQAQKSTSSRKQQSSHFHKNTNTILHGLPDSFAPLLSSSEMEVLTTQLTADLIHAVQVQAQVRLREGRHTLPLDKNELRPQFWFEGSSNGNITSGGSDGEKGCRISANVTIGSERLSLDQDLDTTQPTSQRSRPMVKSADIILDPPLRLGNVAPTLLHFPDLFEDRLLPRLRRMQFMRLLLDFLSSCWFLLEKVLWIIERRCQVHLSKVKATPVYRGLGEDDTSQWRLSLSFTGHLLLFDWIPFPFISFQLPTFIIPQPHALLEYLLTSQPLASATLRRENIAEERIVIAALNALETWSTNVKAVVTPPALEVDLTLPGGITVAVEMMHGREVTQSPRTSGIPRVISSDTLPSWFTPHHSNTNIDSARSRHSGRGSPPPMQFIDSVRSGRPTGANAAQIPAKLFDANSLVPWYFEASVDGFIGKDKIVLNVPVCRGRHYDDESPILSKSGFTLTGSMVVCRAQSAVATNADRRPTPARPPLVKRQLSSNSHLVALTSLGDAPPIHALLMYPGSYMPTSKRSSNHLVEYDYEFDVGEDTHLDAVSLSYGASHPMLKGGTIISCMLESIYAYGSIFAREGAIADPSEKLRKRNILRHLPAVEFTAGIENTYLPKQSVSYFDDGNTRSIPEMDGGRVMFRIIGGLDDKMLGDRSPGAETMVVREGIRLIADFGVSSFSSTSETNVTEFPELDIFQGSKLCSFILGTFDGCVTCHLRPQSISKSVSSSGPNVFNPLEAYEIDFGGSSVSLRLKESSFNLVSWYALVAFRSDGYGHRRVIVPTESTFAVKVIDSIVNMGFEGTTQCELAWDFQGSSPILQVTPPGQTPAQSTHENRQQVPLLINDLCQGRLNLDVSSVGGLSFTRASTSREDKEGLYDWKFFNAIVSPDEDSPTRIRDVLYDKKTMRQLLSITKLINSDLEKGLSYVLKQVWRAKEIFDDEGITDPGNAIPGHKMARLASLFLCGDSSEVDAILPIIQRVVDGNGLDIVGTKELLRKHLNAYDEWAAELDRGIKWANVLLSPMAVTQNYVESEAPPLSETLPEAIFDGIPTAKTLYEVLNDKPQLPLDSNFSNLVGRIAPYMTFRQISYVLHLRPSSHWQPFDLKRLRYVYSIKKKVQEISESYGGLSFMPQSFFVSIFLGEATRSSMRATMNNNTNINIERIASDVEYSKRTVLSSLRRRRMEESFRASDDDNEGFIMSPAGRVASMSNLTSHGRAYPTLTHQASSAAGEDLLGDSLLGPQDVAVLLQAGLTSAMKGSTVVQLNQRMLLDLMASQPRFFAIAVLAELGIDGSRALTSALMAFLEMDQSSFKVSHRINMHNLLESWLPGLKVPNRNDYLAGGKFARQSYYDSMLNVAVSILDLAETYTGLKLRIQRVRHARESDPLPLPKELLFGSTDVNSFQDQPVSKLLPAVKDAKAKIFVADELGRNGVDDMKRTGKTSRESSVCIQAISAYKDAFASCAQVQSIDKLAFQADWFKTFYRRNYDALMVKSIYDNVINDVDRVRIWMEALRRGSKGISLAGFDNQNPPRPSSPFDDFDAAMTQVLSPVPVSPSGSPKEGAVSIITKPFFMCPEKQKEQDIIDAIIDAIFYDPTERDAIKNDPLVRLLISNEPGHYDFTLITAMGVITEGKKGTELQKAIERLEEERGVVTIRSDTGTVRSFDYNANKIEEAVELAVQLKRPFGVVGYSQGCANEFNFESLMISGTPDQHKMISSPESGLICRQLLFSAGNGSTHGPAGEAKVHQLITMSEDFFKYQQGYFSRAFISATLETINGLLDGAAFQKFLGGMKGFFPEYLRAFWREAQHMPHIPTCVLRGVLEQHTTPESLEMITNQLTKQSGSALHDSQVHVYDAVGHPIYVKNRNMRILKASDMGGAIQRTHHWSPLSEEVEYVKTNKDVQQASFDCAKDRHIFPFCDVNARFGIIRYVSSKNDTVERQERISTPVMKHKKVPSAQY</sequence>
<dbReference type="GeneID" id="7442205"/>
<dbReference type="RefSeq" id="XP_002287644.1">
    <property type="nucleotide sequence ID" value="XM_002287608.1"/>
</dbReference>
<proteinExistence type="predicted"/>
<organism evidence="2 3">
    <name type="scientific">Thalassiosira pseudonana</name>
    <name type="common">Marine diatom</name>
    <name type="synonym">Cyclotella nana</name>
    <dbReference type="NCBI Taxonomy" id="35128"/>
    <lineage>
        <taxon>Eukaryota</taxon>
        <taxon>Sar</taxon>
        <taxon>Stramenopiles</taxon>
        <taxon>Ochrophyta</taxon>
        <taxon>Bacillariophyta</taxon>
        <taxon>Coscinodiscophyceae</taxon>
        <taxon>Thalassiosirophycidae</taxon>
        <taxon>Thalassiosirales</taxon>
        <taxon>Thalassiosiraceae</taxon>
        <taxon>Thalassiosira</taxon>
    </lineage>
</organism>
<feature type="region of interest" description="Disordered" evidence="1">
    <location>
        <begin position="113"/>
        <end position="186"/>
    </location>
</feature>
<feature type="compositionally biased region" description="Low complexity" evidence="1">
    <location>
        <begin position="148"/>
        <end position="176"/>
    </location>
</feature>
<evidence type="ECO:0000313" key="2">
    <source>
        <dbReference type="EMBL" id="EED95087.1"/>
    </source>
</evidence>
<dbReference type="EMBL" id="CM000639">
    <property type="protein sequence ID" value="EED95087.1"/>
    <property type="molecule type" value="Genomic_DNA"/>
</dbReference>
<keyword evidence="3" id="KW-1185">Reference proteome</keyword>
<dbReference type="eggNOG" id="ENOG502SIJZ">
    <property type="taxonomic scope" value="Eukaryota"/>
</dbReference>
<reference evidence="2 3" key="1">
    <citation type="journal article" date="2004" name="Science">
        <title>The genome of the diatom Thalassiosira pseudonana: ecology, evolution, and metabolism.</title>
        <authorList>
            <person name="Armbrust E.V."/>
            <person name="Berges J.A."/>
            <person name="Bowler C."/>
            <person name="Green B.R."/>
            <person name="Martinez D."/>
            <person name="Putnam N.H."/>
            <person name="Zhou S."/>
            <person name="Allen A.E."/>
            <person name="Apt K.E."/>
            <person name="Bechner M."/>
            <person name="Brzezinski M.A."/>
            <person name="Chaal B.K."/>
            <person name="Chiovitti A."/>
            <person name="Davis A.K."/>
            <person name="Demarest M.S."/>
            <person name="Detter J.C."/>
            <person name="Glavina T."/>
            <person name="Goodstein D."/>
            <person name="Hadi M.Z."/>
            <person name="Hellsten U."/>
            <person name="Hildebrand M."/>
            <person name="Jenkins B.D."/>
            <person name="Jurka J."/>
            <person name="Kapitonov V.V."/>
            <person name="Kroger N."/>
            <person name="Lau W.W."/>
            <person name="Lane T.W."/>
            <person name="Larimer F.W."/>
            <person name="Lippmeier J.C."/>
            <person name="Lucas S."/>
            <person name="Medina M."/>
            <person name="Montsant A."/>
            <person name="Obornik M."/>
            <person name="Parker M.S."/>
            <person name="Palenik B."/>
            <person name="Pazour G.J."/>
            <person name="Richardson P.M."/>
            <person name="Rynearson T.A."/>
            <person name="Saito M.A."/>
            <person name="Schwartz D.C."/>
            <person name="Thamatrakoln K."/>
            <person name="Valentin K."/>
            <person name="Vardi A."/>
            <person name="Wilkerson F.P."/>
            <person name="Rokhsar D.S."/>
        </authorList>
    </citation>
    <scope>NUCLEOTIDE SEQUENCE [LARGE SCALE GENOMIC DNA]</scope>
    <source>
        <strain evidence="2 3">CCMP1335</strain>
    </source>
</reference>
<dbReference type="KEGG" id="tps:THAPSDRAFT_21124"/>
<gene>
    <name evidence="2" type="ORF">THAPSDRAFT_21124</name>
</gene>
<name>B8BTG0_THAPS</name>
<evidence type="ECO:0000313" key="3">
    <source>
        <dbReference type="Proteomes" id="UP000001449"/>
    </source>
</evidence>
<dbReference type="OMA" id="AIQRTHH"/>
<accession>B8BTG0</accession>
<dbReference type="InParanoid" id="B8BTG0"/>
<protein>
    <submittedName>
        <fullName evidence="2">Uncharacterized protein</fullName>
    </submittedName>
</protein>
<dbReference type="HOGENOM" id="CLU_232222_0_0_1"/>
<reference evidence="2 3" key="2">
    <citation type="journal article" date="2008" name="Nature">
        <title>The Phaeodactylum genome reveals the evolutionary history of diatom genomes.</title>
        <authorList>
            <person name="Bowler C."/>
            <person name="Allen A.E."/>
            <person name="Badger J.H."/>
            <person name="Grimwood J."/>
            <person name="Jabbari K."/>
            <person name="Kuo A."/>
            <person name="Maheswari U."/>
            <person name="Martens C."/>
            <person name="Maumus F."/>
            <person name="Otillar R.P."/>
            <person name="Rayko E."/>
            <person name="Salamov A."/>
            <person name="Vandepoele K."/>
            <person name="Beszteri B."/>
            <person name="Gruber A."/>
            <person name="Heijde M."/>
            <person name="Katinka M."/>
            <person name="Mock T."/>
            <person name="Valentin K."/>
            <person name="Verret F."/>
            <person name="Berges J.A."/>
            <person name="Brownlee C."/>
            <person name="Cadoret J.P."/>
            <person name="Chiovitti A."/>
            <person name="Choi C.J."/>
            <person name="Coesel S."/>
            <person name="De Martino A."/>
            <person name="Detter J.C."/>
            <person name="Durkin C."/>
            <person name="Falciatore A."/>
            <person name="Fournet J."/>
            <person name="Haruta M."/>
            <person name="Huysman M.J."/>
            <person name="Jenkins B.D."/>
            <person name="Jiroutova K."/>
            <person name="Jorgensen R.E."/>
            <person name="Joubert Y."/>
            <person name="Kaplan A."/>
            <person name="Kroger N."/>
            <person name="Kroth P.G."/>
            <person name="La Roche J."/>
            <person name="Lindquist E."/>
            <person name="Lommer M."/>
            <person name="Martin-Jezequel V."/>
            <person name="Lopez P.J."/>
            <person name="Lucas S."/>
            <person name="Mangogna M."/>
            <person name="McGinnis K."/>
            <person name="Medlin L.K."/>
            <person name="Montsant A."/>
            <person name="Oudot-Le Secq M.P."/>
            <person name="Napoli C."/>
            <person name="Obornik M."/>
            <person name="Parker M.S."/>
            <person name="Petit J.L."/>
            <person name="Porcel B.M."/>
            <person name="Poulsen N."/>
            <person name="Robison M."/>
            <person name="Rychlewski L."/>
            <person name="Rynearson T.A."/>
            <person name="Schmutz J."/>
            <person name="Shapiro H."/>
            <person name="Siaut M."/>
            <person name="Stanley M."/>
            <person name="Sussman M.R."/>
            <person name="Taylor A.R."/>
            <person name="Vardi A."/>
            <person name="von Dassow P."/>
            <person name="Vyverman W."/>
            <person name="Willis A."/>
            <person name="Wyrwicz L.S."/>
            <person name="Rokhsar D.S."/>
            <person name="Weissenbach J."/>
            <person name="Armbrust E.V."/>
            <person name="Green B.R."/>
            <person name="Van de Peer Y."/>
            <person name="Grigoriev I.V."/>
        </authorList>
    </citation>
    <scope>NUCLEOTIDE SEQUENCE [LARGE SCALE GENOMIC DNA]</scope>
    <source>
        <strain evidence="2 3">CCMP1335</strain>
    </source>
</reference>
<dbReference type="Proteomes" id="UP000001449">
    <property type="component" value="Chromosome 2"/>
</dbReference>
<dbReference type="PaxDb" id="35128-Thaps21124"/>
<evidence type="ECO:0000256" key="1">
    <source>
        <dbReference type="SAM" id="MobiDB-lite"/>
    </source>
</evidence>
<feature type="compositionally biased region" description="Polar residues" evidence="1">
    <location>
        <begin position="514"/>
        <end position="527"/>
    </location>
</feature>
<feature type="region of interest" description="Disordered" evidence="1">
    <location>
        <begin position="514"/>
        <end position="552"/>
    </location>
</feature>